<keyword evidence="2" id="KW-1185">Reference proteome</keyword>
<comment type="caution">
    <text evidence="1">The sequence shown here is derived from an EMBL/GenBank/DDBJ whole genome shotgun (WGS) entry which is preliminary data.</text>
</comment>
<dbReference type="EMBL" id="MU251743">
    <property type="protein sequence ID" value="KAG9229652.1"/>
    <property type="molecule type" value="Genomic_DNA"/>
</dbReference>
<dbReference type="Proteomes" id="UP000824998">
    <property type="component" value="Unassembled WGS sequence"/>
</dbReference>
<dbReference type="PANTHER" id="PTHR33112">
    <property type="entry name" value="DOMAIN PROTEIN, PUTATIVE-RELATED"/>
    <property type="match status" value="1"/>
</dbReference>
<dbReference type="AlphaFoldDB" id="A0A9P7YAJ5"/>
<protein>
    <recommendedName>
        <fullName evidence="3">Heterokaryon incompatibility domain-containing protein</fullName>
    </recommendedName>
</protein>
<proteinExistence type="predicted"/>
<evidence type="ECO:0008006" key="3">
    <source>
        <dbReference type="Google" id="ProtNLM"/>
    </source>
</evidence>
<feature type="non-terminal residue" evidence="1">
    <location>
        <position position="1"/>
    </location>
</feature>
<sequence>RGWIFQENSLARRTIHFTKLGVIYECRHPNHNLRLRAENTALLRVTKDNFNRIPIRPHNLAAAYRMWHKCVEKYFPLSLGYESDRLIAVGGLAQGISRSLDDSLGPDAYLAGLWSRNLAAELCWRLDRNDGYLPATVSKPHASSRDIHLDDYVAPSWSWACVRGSRLHMTSTSKYFESMVDLKTHDLAAKEGYLADEKGCFGKIQRCSITLVAPKREMRIRTTNHDPPRLGPIIATGLHKEEVERPLSVFIDTALHVSTGHEANVHCILVGRDDTKIHGLVLTNAVRSKGAFARVGYFCTDNL</sequence>
<dbReference type="PANTHER" id="PTHR33112:SF16">
    <property type="entry name" value="HETEROKARYON INCOMPATIBILITY DOMAIN-CONTAINING PROTEIN"/>
    <property type="match status" value="1"/>
</dbReference>
<accession>A0A9P7YAJ5</accession>
<evidence type="ECO:0000313" key="2">
    <source>
        <dbReference type="Proteomes" id="UP000824998"/>
    </source>
</evidence>
<reference evidence="1" key="1">
    <citation type="journal article" date="2021" name="IMA Fungus">
        <title>Genomic characterization of three marine fungi, including Emericellopsis atlantica sp. nov. with signatures of a generalist lifestyle and marine biomass degradation.</title>
        <authorList>
            <person name="Hagestad O.C."/>
            <person name="Hou L."/>
            <person name="Andersen J.H."/>
            <person name="Hansen E.H."/>
            <person name="Altermark B."/>
            <person name="Li C."/>
            <person name="Kuhnert E."/>
            <person name="Cox R.J."/>
            <person name="Crous P.W."/>
            <person name="Spatafora J.W."/>
            <person name="Lail K."/>
            <person name="Amirebrahimi M."/>
            <person name="Lipzen A."/>
            <person name="Pangilinan J."/>
            <person name="Andreopoulos W."/>
            <person name="Hayes R.D."/>
            <person name="Ng V."/>
            <person name="Grigoriev I.V."/>
            <person name="Jackson S.A."/>
            <person name="Sutton T.D.S."/>
            <person name="Dobson A.D.W."/>
            <person name="Rama T."/>
        </authorList>
    </citation>
    <scope>NUCLEOTIDE SEQUENCE</scope>
    <source>
        <strain evidence="1">TRa018bII</strain>
    </source>
</reference>
<gene>
    <name evidence="1" type="ORF">BJ875DRAFT_386902</name>
</gene>
<organism evidence="1 2">
    <name type="scientific">Amylocarpus encephaloides</name>
    <dbReference type="NCBI Taxonomy" id="45428"/>
    <lineage>
        <taxon>Eukaryota</taxon>
        <taxon>Fungi</taxon>
        <taxon>Dikarya</taxon>
        <taxon>Ascomycota</taxon>
        <taxon>Pezizomycotina</taxon>
        <taxon>Leotiomycetes</taxon>
        <taxon>Helotiales</taxon>
        <taxon>Helotiales incertae sedis</taxon>
        <taxon>Amylocarpus</taxon>
    </lineage>
</organism>
<name>A0A9P7YAJ5_9HELO</name>
<evidence type="ECO:0000313" key="1">
    <source>
        <dbReference type="EMBL" id="KAG9229652.1"/>
    </source>
</evidence>
<dbReference type="OrthoDB" id="8300194at2759"/>